<accession>A0A6G0X850</accession>
<keyword evidence="3" id="KW-1185">Reference proteome</keyword>
<evidence type="ECO:0000313" key="2">
    <source>
        <dbReference type="EMBL" id="KAF0736080.1"/>
    </source>
</evidence>
<comment type="caution">
    <text evidence="2">The sequence shown here is derived from an EMBL/GenBank/DDBJ whole genome shotgun (WGS) entry which is preliminary data.</text>
</comment>
<gene>
    <name evidence="2" type="ORF">Ae201684_007666</name>
</gene>
<evidence type="ECO:0008006" key="4">
    <source>
        <dbReference type="Google" id="ProtNLM"/>
    </source>
</evidence>
<dbReference type="Proteomes" id="UP000481153">
    <property type="component" value="Unassembled WGS sequence"/>
</dbReference>
<evidence type="ECO:0000256" key="1">
    <source>
        <dbReference type="SAM" id="MobiDB-lite"/>
    </source>
</evidence>
<protein>
    <recommendedName>
        <fullName evidence="4">START domain-containing protein</fullName>
    </recommendedName>
</protein>
<organism evidence="2 3">
    <name type="scientific">Aphanomyces euteiches</name>
    <dbReference type="NCBI Taxonomy" id="100861"/>
    <lineage>
        <taxon>Eukaryota</taxon>
        <taxon>Sar</taxon>
        <taxon>Stramenopiles</taxon>
        <taxon>Oomycota</taxon>
        <taxon>Saprolegniomycetes</taxon>
        <taxon>Saprolegniales</taxon>
        <taxon>Verrucalvaceae</taxon>
        <taxon>Aphanomyces</taxon>
    </lineage>
</organism>
<dbReference type="VEuPathDB" id="FungiDB:AeMF1_001858"/>
<feature type="region of interest" description="Disordered" evidence="1">
    <location>
        <begin position="32"/>
        <end position="82"/>
    </location>
</feature>
<sequence length="458" mass="52595">MDDLWLQDLQLLFATDDQLQEELDNVCELLNEDAGTAPGDSPPLPMSASTGNAVKKDTTDECGEDARREKSAKETTTKRQRHYIRQRDEIRSLRQQIEHLSALLSDKPRSAMTTYDMPLWERTAKEDLAEKNKSLEENQYLREAIYENATFIEQMQLVFHKKPRLTPHIDIHSEEWKFYKLAAQSSLREAAIHTIADRQYHRMQSAMVQAGVFGRDKPLFQVLVIPDADRPYVQEVLHADLNVPWHLLGAAAWNVFERGDPVDLPLNAVQGYTHIDPNTVYSTCMQERSGMTWHSNMVRKHYVERDRQVIVSRTVLEDAALPHMTKGAIEDRCIWLIVQALPNEPNRCRFTFLQHVFWPTEDVATLEKSTMADLLAYLKDISFQFLPTRPGHLPFTTDIDYASLPFPNMAPFVERGTRFTDTLKTQLNDVIQTFAATSARRHDMTIVGEGDAAIQERS</sequence>
<evidence type="ECO:0000313" key="3">
    <source>
        <dbReference type="Proteomes" id="UP000481153"/>
    </source>
</evidence>
<reference evidence="2 3" key="1">
    <citation type="submission" date="2019-07" db="EMBL/GenBank/DDBJ databases">
        <title>Genomics analysis of Aphanomyces spp. identifies a new class of oomycete effector associated with host adaptation.</title>
        <authorList>
            <person name="Gaulin E."/>
        </authorList>
    </citation>
    <scope>NUCLEOTIDE SEQUENCE [LARGE SCALE GENOMIC DNA]</scope>
    <source>
        <strain evidence="2 3">ATCC 201684</strain>
    </source>
</reference>
<proteinExistence type="predicted"/>
<name>A0A6G0X850_9STRA</name>
<feature type="compositionally biased region" description="Basic and acidic residues" evidence="1">
    <location>
        <begin position="54"/>
        <end position="77"/>
    </location>
</feature>
<dbReference type="EMBL" id="VJMJ01000090">
    <property type="protein sequence ID" value="KAF0736080.1"/>
    <property type="molecule type" value="Genomic_DNA"/>
</dbReference>
<dbReference type="AlphaFoldDB" id="A0A6G0X850"/>